<feature type="transmembrane region" description="Helical" evidence="8">
    <location>
        <begin position="220"/>
        <end position="246"/>
    </location>
</feature>
<evidence type="ECO:0000256" key="2">
    <source>
        <dbReference type="ARBA" id="ARBA00007069"/>
    </source>
</evidence>
<dbReference type="InterPro" id="IPR000515">
    <property type="entry name" value="MetI-like"/>
</dbReference>
<sequence length="302" mass="32284">MSVVKTAPTSALTVKGGKPPRSRLGKSAKTANKLNTLGLLVPALALLLLCFIGPLALMAAESLAEGVGTYQDVLTSEAIRKVFGNTIRIALLTTSLCLLLGYPYAYAIRRSGRTVRLILTALVMMPFWVSVLTRTFAWVGLLQDTGVINSFLMSQGWISAPLELIRTPWGVLIGMVHVLLPYMVISLMNAMSSIDSRLLQAAESLGASPLQRFVRVHLPLSVPGITAGCVLVFVMALGFYITPAMLGSPSDMMVAELLVQETQRIGTVRASAIGILLLVGMVLSFLFVQALQKLPSATKGGK</sequence>
<keyword evidence="6 8" id="KW-1133">Transmembrane helix</keyword>
<reference evidence="12" key="1">
    <citation type="submission" date="2018-05" db="EMBL/GenBank/DDBJ databases">
        <authorList>
            <person name="Li Y."/>
        </authorList>
    </citation>
    <scope>NUCLEOTIDE SEQUENCE [LARGE SCALE GENOMIC DNA]</scope>
    <source>
        <strain evidence="12">sk1b4</strain>
    </source>
</reference>
<proteinExistence type="inferred from homology"/>
<keyword evidence="5 8" id="KW-0812">Transmembrane</keyword>
<keyword evidence="4" id="KW-1003">Cell membrane</keyword>
<dbReference type="GO" id="GO:0005886">
    <property type="term" value="C:plasma membrane"/>
    <property type="evidence" value="ECO:0007669"/>
    <property type="project" value="UniProtKB-SubCell"/>
</dbReference>
<name>A0A2V1K8M1_9ACTO</name>
<dbReference type="EMBL" id="QETB01000003">
    <property type="protein sequence ID" value="PWF26556.1"/>
    <property type="molecule type" value="Genomic_DNA"/>
</dbReference>
<feature type="transmembrane region" description="Helical" evidence="8">
    <location>
        <begin position="169"/>
        <end position="190"/>
    </location>
</feature>
<organism evidence="11 12">
    <name type="scientific">Ancrocorticia populi</name>
    <dbReference type="NCBI Taxonomy" id="2175228"/>
    <lineage>
        <taxon>Bacteria</taxon>
        <taxon>Bacillati</taxon>
        <taxon>Actinomycetota</taxon>
        <taxon>Actinomycetes</taxon>
        <taxon>Actinomycetales</taxon>
        <taxon>Actinomycetaceae</taxon>
        <taxon>Ancrocorticia</taxon>
    </lineage>
</organism>
<keyword evidence="7 8" id="KW-0472">Membrane</keyword>
<evidence type="ECO:0000313" key="11">
    <source>
        <dbReference type="EMBL" id="PWF26556.1"/>
    </source>
</evidence>
<dbReference type="Proteomes" id="UP000245283">
    <property type="component" value="Unassembled WGS sequence"/>
</dbReference>
<evidence type="ECO:0000256" key="9">
    <source>
        <dbReference type="SAM" id="MobiDB-lite"/>
    </source>
</evidence>
<dbReference type="OrthoDB" id="9808619at2"/>
<evidence type="ECO:0000256" key="3">
    <source>
        <dbReference type="ARBA" id="ARBA00022448"/>
    </source>
</evidence>
<feature type="transmembrane region" description="Helical" evidence="8">
    <location>
        <begin position="117"/>
        <end position="141"/>
    </location>
</feature>
<accession>A0A2V1K8M1</accession>
<evidence type="ECO:0000256" key="1">
    <source>
        <dbReference type="ARBA" id="ARBA00004651"/>
    </source>
</evidence>
<feature type="domain" description="ABC transmembrane type-1" evidence="10">
    <location>
        <begin position="83"/>
        <end position="288"/>
    </location>
</feature>
<dbReference type="InterPro" id="IPR035906">
    <property type="entry name" value="MetI-like_sf"/>
</dbReference>
<comment type="caution">
    <text evidence="11">The sequence shown here is derived from an EMBL/GenBank/DDBJ whole genome shotgun (WGS) entry which is preliminary data.</text>
</comment>
<evidence type="ECO:0000313" key="12">
    <source>
        <dbReference type="Proteomes" id="UP000245283"/>
    </source>
</evidence>
<evidence type="ECO:0000259" key="10">
    <source>
        <dbReference type="PROSITE" id="PS50928"/>
    </source>
</evidence>
<comment type="similarity">
    <text evidence="2">Belongs to the binding-protein-dependent transport system permease family. CysTW subfamily.</text>
</comment>
<dbReference type="AlphaFoldDB" id="A0A2V1K8M1"/>
<protein>
    <submittedName>
        <fullName evidence="11">ABC transporter permease</fullName>
    </submittedName>
</protein>
<feature type="region of interest" description="Disordered" evidence="9">
    <location>
        <begin position="1"/>
        <end position="26"/>
    </location>
</feature>
<evidence type="ECO:0000256" key="4">
    <source>
        <dbReference type="ARBA" id="ARBA00022475"/>
    </source>
</evidence>
<dbReference type="Gene3D" id="1.10.3720.10">
    <property type="entry name" value="MetI-like"/>
    <property type="match status" value="1"/>
</dbReference>
<evidence type="ECO:0000256" key="6">
    <source>
        <dbReference type="ARBA" id="ARBA00022989"/>
    </source>
</evidence>
<dbReference type="PANTHER" id="PTHR42929">
    <property type="entry name" value="INNER MEMBRANE ABC TRANSPORTER PERMEASE PROTEIN YDCU-RELATED-RELATED"/>
    <property type="match status" value="1"/>
</dbReference>
<gene>
    <name evidence="11" type="ORF">DD236_06820</name>
</gene>
<keyword evidence="3 8" id="KW-0813">Transport</keyword>
<comment type="subcellular location">
    <subcellularLocation>
        <location evidence="1 8">Cell membrane</location>
        <topology evidence="1 8">Multi-pass membrane protein</topology>
    </subcellularLocation>
</comment>
<evidence type="ECO:0000256" key="5">
    <source>
        <dbReference type="ARBA" id="ARBA00022692"/>
    </source>
</evidence>
<dbReference type="GO" id="GO:0055085">
    <property type="term" value="P:transmembrane transport"/>
    <property type="evidence" value="ECO:0007669"/>
    <property type="project" value="InterPro"/>
</dbReference>
<dbReference type="SUPFAM" id="SSF161098">
    <property type="entry name" value="MetI-like"/>
    <property type="match status" value="1"/>
</dbReference>
<dbReference type="Pfam" id="PF00528">
    <property type="entry name" value="BPD_transp_1"/>
    <property type="match status" value="1"/>
</dbReference>
<feature type="transmembrane region" description="Helical" evidence="8">
    <location>
        <begin position="266"/>
        <end position="288"/>
    </location>
</feature>
<dbReference type="PANTHER" id="PTHR42929:SF5">
    <property type="entry name" value="ABC TRANSPORTER PERMEASE PROTEIN"/>
    <property type="match status" value="1"/>
</dbReference>
<keyword evidence="12" id="KW-1185">Reference proteome</keyword>
<feature type="transmembrane region" description="Helical" evidence="8">
    <location>
        <begin position="88"/>
        <end position="105"/>
    </location>
</feature>
<evidence type="ECO:0000256" key="8">
    <source>
        <dbReference type="RuleBase" id="RU363032"/>
    </source>
</evidence>
<dbReference type="CDD" id="cd06261">
    <property type="entry name" value="TM_PBP2"/>
    <property type="match status" value="1"/>
</dbReference>
<dbReference type="PROSITE" id="PS50928">
    <property type="entry name" value="ABC_TM1"/>
    <property type="match status" value="1"/>
</dbReference>
<evidence type="ECO:0000256" key="7">
    <source>
        <dbReference type="ARBA" id="ARBA00023136"/>
    </source>
</evidence>
<dbReference type="RefSeq" id="WP_109093629.1">
    <property type="nucleotide sequence ID" value="NZ_JBQDDV010000158.1"/>
</dbReference>